<dbReference type="CDD" id="cd07724">
    <property type="entry name" value="POD-like_MBL-fold"/>
    <property type="match status" value="1"/>
</dbReference>
<dbReference type="SUPFAM" id="SSF56281">
    <property type="entry name" value="Metallo-hydrolase/oxidoreductase"/>
    <property type="match status" value="1"/>
</dbReference>
<name>A0A2J7TC69_METSI</name>
<dbReference type="InterPro" id="IPR044528">
    <property type="entry name" value="POD-like_MBL-fold"/>
</dbReference>
<keyword evidence="3" id="KW-0378">Hydrolase</keyword>
<dbReference type="PANTHER" id="PTHR43084:SF1">
    <property type="entry name" value="PERSULFIDE DIOXYGENASE ETHE1, MITOCHONDRIAL"/>
    <property type="match status" value="1"/>
</dbReference>
<keyword evidence="1" id="KW-0479">Metal-binding</keyword>
<feature type="domain" description="Metallo-beta-lactamase" evidence="2">
    <location>
        <begin position="14"/>
        <end position="204"/>
    </location>
</feature>
<dbReference type="InterPro" id="IPR036866">
    <property type="entry name" value="RibonucZ/Hydroxyglut_hydro"/>
</dbReference>
<dbReference type="InterPro" id="IPR001279">
    <property type="entry name" value="Metallo-B-lactamas"/>
</dbReference>
<evidence type="ECO:0000256" key="1">
    <source>
        <dbReference type="ARBA" id="ARBA00022723"/>
    </source>
</evidence>
<dbReference type="Pfam" id="PF00753">
    <property type="entry name" value="Lactamase_B"/>
    <property type="match status" value="1"/>
</dbReference>
<organism evidence="3 4">
    <name type="scientific">Methylocella silvestris</name>
    <dbReference type="NCBI Taxonomy" id="199596"/>
    <lineage>
        <taxon>Bacteria</taxon>
        <taxon>Pseudomonadati</taxon>
        <taxon>Pseudomonadota</taxon>
        <taxon>Alphaproteobacteria</taxon>
        <taxon>Hyphomicrobiales</taxon>
        <taxon>Beijerinckiaceae</taxon>
        <taxon>Methylocella</taxon>
    </lineage>
</organism>
<dbReference type="OrthoDB" id="9784009at2"/>
<dbReference type="PANTHER" id="PTHR43084">
    <property type="entry name" value="PERSULFIDE DIOXYGENASE ETHE1"/>
    <property type="match status" value="1"/>
</dbReference>
<proteinExistence type="predicted"/>
<dbReference type="RefSeq" id="WP_102845337.1">
    <property type="nucleotide sequence ID" value="NZ_PDZR01000035.1"/>
</dbReference>
<dbReference type="GO" id="GO:0070813">
    <property type="term" value="P:hydrogen sulfide metabolic process"/>
    <property type="evidence" value="ECO:0007669"/>
    <property type="project" value="TreeGrafter"/>
</dbReference>
<evidence type="ECO:0000313" key="3">
    <source>
        <dbReference type="EMBL" id="PNG24361.1"/>
    </source>
</evidence>
<gene>
    <name evidence="3" type="ORF">CR492_19220</name>
</gene>
<comment type="caution">
    <text evidence="3">The sequence shown here is derived from an EMBL/GenBank/DDBJ whole genome shotgun (WGS) entry which is preliminary data.</text>
</comment>
<evidence type="ECO:0000313" key="4">
    <source>
        <dbReference type="Proteomes" id="UP000236286"/>
    </source>
</evidence>
<sequence length="286" mass="31571">MQPSVESFFDKRTSTFSHVVHAGASTPCAIIDSVLGFDRKSGRTDTRGADEILGFVETRGLEVAWLLETHAHADHLSAVAYLRSKAGGRIAAGAEISRVRKIFNGVYNLREAYPAPAEFDHLFEDGERFAIGALQGRALSRPGHTPADLAFEVEGCGVFVGDTLFPPDVGTARCDFPGGDASALFHSIRDILDRDDTTRLYMCHDYPKDGRDPIAFCTVGEQRRSNIHIHDGVSLTEFVAMRMRRDAELDMPELLLPSIQVNIRAGRLPDQEDNGVRYLKIPIDML</sequence>
<dbReference type="GO" id="GO:0016787">
    <property type="term" value="F:hydrolase activity"/>
    <property type="evidence" value="ECO:0007669"/>
    <property type="project" value="UniProtKB-KW"/>
</dbReference>
<dbReference type="Gene3D" id="3.60.15.10">
    <property type="entry name" value="Ribonuclease Z/Hydroxyacylglutathione hydrolase-like"/>
    <property type="match status" value="1"/>
</dbReference>
<dbReference type="AlphaFoldDB" id="A0A2J7TC69"/>
<dbReference type="InterPro" id="IPR051682">
    <property type="entry name" value="Mito_Persulfide_Diox"/>
</dbReference>
<dbReference type="GO" id="GO:0050313">
    <property type="term" value="F:sulfur dioxygenase activity"/>
    <property type="evidence" value="ECO:0007669"/>
    <property type="project" value="InterPro"/>
</dbReference>
<protein>
    <submittedName>
        <fullName evidence="3">MBL fold metallo-hydrolase</fullName>
    </submittedName>
</protein>
<dbReference type="GO" id="GO:0006749">
    <property type="term" value="P:glutathione metabolic process"/>
    <property type="evidence" value="ECO:0007669"/>
    <property type="project" value="InterPro"/>
</dbReference>
<dbReference type="SMART" id="SM00849">
    <property type="entry name" value="Lactamase_B"/>
    <property type="match status" value="1"/>
</dbReference>
<evidence type="ECO:0000259" key="2">
    <source>
        <dbReference type="SMART" id="SM00849"/>
    </source>
</evidence>
<dbReference type="EMBL" id="PDZR01000035">
    <property type="protein sequence ID" value="PNG24361.1"/>
    <property type="molecule type" value="Genomic_DNA"/>
</dbReference>
<dbReference type="Proteomes" id="UP000236286">
    <property type="component" value="Unassembled WGS sequence"/>
</dbReference>
<dbReference type="GO" id="GO:0046872">
    <property type="term" value="F:metal ion binding"/>
    <property type="evidence" value="ECO:0007669"/>
    <property type="project" value="UniProtKB-KW"/>
</dbReference>
<reference evidence="3 4" key="1">
    <citation type="submission" date="2017-10" db="EMBL/GenBank/DDBJ databases">
        <title>Genome announcement of Methylocella silvestris TVC from permafrost.</title>
        <authorList>
            <person name="Wang J."/>
            <person name="Geng K."/>
            <person name="Ul-Haque F."/>
            <person name="Crombie A.T."/>
            <person name="Street L.E."/>
            <person name="Wookey P.A."/>
            <person name="Murrell J.C."/>
            <person name="Pratscher J."/>
        </authorList>
    </citation>
    <scope>NUCLEOTIDE SEQUENCE [LARGE SCALE GENOMIC DNA]</scope>
    <source>
        <strain evidence="3 4">TVC</strain>
    </source>
</reference>
<accession>A0A2J7TC69</accession>